<sequence>MKEKLKYSSGIKSKPFLYVEFKKAAELMLEQPDHSIRDLKKKTVEENIFQFDSTNRKKEVASALFKRLKVLDDFLIDKLLNGTIDSGKQITVYSILKTDRLFFEFMNEVYKDKYQVRDPYLRDKDFNIFFQHKAEQSERVAKWVDYTYYKLKQVYIRILFEANFIKDQDEREINKPLISPELEDHLINIGDKVYLEAMLGGE</sequence>
<dbReference type="AlphaFoldDB" id="A0A1G8K235"/>
<protein>
    <submittedName>
        <fullName evidence="1">Putative inner membrane protein</fullName>
    </submittedName>
</protein>
<organism evidence="1 2">
    <name type="scientific">Halanaerobium congolense</name>
    <dbReference type="NCBI Taxonomy" id="54121"/>
    <lineage>
        <taxon>Bacteria</taxon>
        <taxon>Bacillati</taxon>
        <taxon>Bacillota</taxon>
        <taxon>Clostridia</taxon>
        <taxon>Halanaerobiales</taxon>
        <taxon>Halanaerobiaceae</taxon>
        <taxon>Halanaerobium</taxon>
    </lineage>
</organism>
<dbReference type="InterPro" id="IPR023137">
    <property type="entry name" value="BrxA_sf"/>
</dbReference>
<dbReference type="RefSeq" id="WP_089716527.1">
    <property type="nucleotide sequence ID" value="NZ_FNEH01000005.1"/>
</dbReference>
<dbReference type="Pfam" id="PF08849">
    <property type="entry name" value="BrxA"/>
    <property type="match status" value="1"/>
</dbReference>
<dbReference type="EMBL" id="FNEH01000005">
    <property type="protein sequence ID" value="SDI37427.1"/>
    <property type="molecule type" value="Genomic_DNA"/>
</dbReference>
<reference evidence="1 2" key="1">
    <citation type="submission" date="2016-10" db="EMBL/GenBank/DDBJ databases">
        <authorList>
            <person name="de Groot N.N."/>
        </authorList>
    </citation>
    <scope>NUCLEOTIDE SEQUENCE [LARGE SCALE GENOMIC DNA]</scope>
    <source>
        <strain evidence="1 2">WG7</strain>
    </source>
</reference>
<dbReference type="Gene3D" id="1.10.3540.10">
    <property type="entry name" value="uncharacterized protein from magnetospirillum magneticum domain"/>
    <property type="match status" value="1"/>
</dbReference>
<proteinExistence type="predicted"/>
<dbReference type="Proteomes" id="UP000198945">
    <property type="component" value="Unassembled WGS sequence"/>
</dbReference>
<evidence type="ECO:0000313" key="1">
    <source>
        <dbReference type="EMBL" id="SDI37427.1"/>
    </source>
</evidence>
<gene>
    <name evidence="1" type="ORF">SAMN04515654_10563</name>
</gene>
<name>A0A1G8K235_9FIRM</name>
<dbReference type="InterPro" id="IPR014948">
    <property type="entry name" value="BrxA"/>
</dbReference>
<accession>A0A1G8K235</accession>
<evidence type="ECO:0000313" key="2">
    <source>
        <dbReference type="Proteomes" id="UP000198945"/>
    </source>
</evidence>